<dbReference type="Pfam" id="PF13519">
    <property type="entry name" value="VWA_2"/>
    <property type="match status" value="1"/>
</dbReference>
<dbReference type="InterPro" id="IPR002035">
    <property type="entry name" value="VWF_A"/>
</dbReference>
<feature type="domain" description="VWFA" evidence="2">
    <location>
        <begin position="115"/>
        <end position="307"/>
    </location>
</feature>
<sequence>MKMKKYRCLKLIMIIGLSLLLISCSSSDDGSDGCDCKGDPISDKEGGLVLSFEDQDEKAPANVSLLFKVETKDGIPITDLRSDHFKIYEDDDEKPISDAESKQAILPKPGKFKFHTLLLLDLSASVLESDSLKTLKEAAKKFADEIMPAPNSENFGEIDMGIWYFDGADGIHRLAEFDEESDELISKIYSIDTKISNDPSTNLYGAIIKGIEKVEGMVGKRGNTITVGSVVVFTDGRDEADRKTREEALQTLYDTGKNVSVYTIGLGGDIDDETLAEFGRDGFVLADDISELVEKFEDIAERILKDVNSYYLLEYCSPKRKGSHDLTISAEYYYDSEDKYLSGSLTTCFCASGFRGGCEIPADD</sequence>
<dbReference type="PROSITE" id="PS50234">
    <property type="entry name" value="VWFA"/>
    <property type="match status" value="1"/>
</dbReference>
<dbReference type="Gene3D" id="3.40.50.410">
    <property type="entry name" value="von Willebrand factor, type A domain"/>
    <property type="match status" value="1"/>
</dbReference>
<reference evidence="3" key="1">
    <citation type="journal article" date="2021" name="Microb. Physiol.">
        <title>Proteogenomic Insights into the Physiology of Marine, Sulfate-Reducing, Filamentous Desulfonema limicola and Desulfonema magnum.</title>
        <authorList>
            <person name="Schnaars V."/>
            <person name="Wohlbrand L."/>
            <person name="Scheve S."/>
            <person name="Hinrichs C."/>
            <person name="Reinhardt R."/>
            <person name="Rabus R."/>
        </authorList>
    </citation>
    <scope>NUCLEOTIDE SEQUENCE</scope>
    <source>
        <strain evidence="3">4be13</strain>
    </source>
</reference>
<evidence type="ECO:0000256" key="1">
    <source>
        <dbReference type="SAM" id="SignalP"/>
    </source>
</evidence>
<feature type="chain" id="PRO_5038069829" evidence="1">
    <location>
        <begin position="29"/>
        <end position="364"/>
    </location>
</feature>
<gene>
    <name evidence="3" type="ORF">dnm_058810</name>
</gene>
<dbReference type="Proteomes" id="UP000663722">
    <property type="component" value="Chromosome"/>
</dbReference>
<dbReference type="CDD" id="cd00198">
    <property type="entry name" value="vWFA"/>
    <property type="match status" value="1"/>
</dbReference>
<dbReference type="InterPro" id="IPR036465">
    <property type="entry name" value="vWFA_dom_sf"/>
</dbReference>
<dbReference type="EMBL" id="CP061800">
    <property type="protein sequence ID" value="QTA89824.1"/>
    <property type="molecule type" value="Genomic_DNA"/>
</dbReference>
<evidence type="ECO:0000313" key="4">
    <source>
        <dbReference type="Proteomes" id="UP000663722"/>
    </source>
</evidence>
<dbReference type="AlphaFoldDB" id="A0A975BQ63"/>
<evidence type="ECO:0000259" key="2">
    <source>
        <dbReference type="PROSITE" id="PS50234"/>
    </source>
</evidence>
<keyword evidence="1" id="KW-0732">Signal</keyword>
<keyword evidence="4" id="KW-1185">Reference proteome</keyword>
<dbReference type="PROSITE" id="PS51257">
    <property type="entry name" value="PROKAR_LIPOPROTEIN"/>
    <property type="match status" value="1"/>
</dbReference>
<dbReference type="KEGG" id="dmm:dnm_058810"/>
<feature type="signal peptide" evidence="1">
    <location>
        <begin position="1"/>
        <end position="28"/>
    </location>
</feature>
<evidence type="ECO:0000313" key="3">
    <source>
        <dbReference type="EMBL" id="QTA89824.1"/>
    </source>
</evidence>
<accession>A0A975BQ63</accession>
<dbReference type="SUPFAM" id="SSF53300">
    <property type="entry name" value="vWA-like"/>
    <property type="match status" value="1"/>
</dbReference>
<dbReference type="SMART" id="SM00327">
    <property type="entry name" value="VWA"/>
    <property type="match status" value="1"/>
</dbReference>
<name>A0A975BQ63_9BACT</name>
<protein>
    <submittedName>
        <fullName evidence="3">von Willebrand factor A-like domain-containing protein</fullName>
    </submittedName>
</protein>
<proteinExistence type="predicted"/>
<organism evidence="3 4">
    <name type="scientific">Desulfonema magnum</name>
    <dbReference type="NCBI Taxonomy" id="45655"/>
    <lineage>
        <taxon>Bacteria</taxon>
        <taxon>Pseudomonadati</taxon>
        <taxon>Thermodesulfobacteriota</taxon>
        <taxon>Desulfobacteria</taxon>
        <taxon>Desulfobacterales</taxon>
        <taxon>Desulfococcaceae</taxon>
        <taxon>Desulfonema</taxon>
    </lineage>
</organism>